<dbReference type="GO" id="GO:0016020">
    <property type="term" value="C:membrane"/>
    <property type="evidence" value="ECO:0007669"/>
    <property type="project" value="InterPro"/>
</dbReference>
<evidence type="ECO:0000313" key="5">
    <source>
        <dbReference type="EMBL" id="CEK54834.1"/>
    </source>
</evidence>
<keyword evidence="2" id="KW-0677">Repeat</keyword>
<keyword evidence="1" id="KW-0732">Signal</keyword>
<name>A0A0B6YF76_9EUPU</name>
<gene>
    <name evidence="5" type="primary">ORF23742</name>
</gene>
<dbReference type="InterPro" id="IPR003644">
    <property type="entry name" value="Calx_beta"/>
</dbReference>
<evidence type="ECO:0000256" key="1">
    <source>
        <dbReference type="ARBA" id="ARBA00022729"/>
    </source>
</evidence>
<feature type="non-terminal residue" evidence="5">
    <location>
        <position position="86"/>
    </location>
</feature>
<reference evidence="5" key="1">
    <citation type="submission" date="2014-12" db="EMBL/GenBank/DDBJ databases">
        <title>Insight into the proteome of Arion vulgaris.</title>
        <authorList>
            <person name="Aradska J."/>
            <person name="Bulat T."/>
            <person name="Smidak R."/>
            <person name="Sarate P."/>
            <person name="Gangsoo J."/>
            <person name="Sialana F."/>
            <person name="Bilban M."/>
            <person name="Lubec G."/>
        </authorList>
    </citation>
    <scope>NUCLEOTIDE SEQUENCE</scope>
    <source>
        <tissue evidence="5">Skin</tissue>
    </source>
</reference>
<dbReference type="Pfam" id="PF03160">
    <property type="entry name" value="Calx-beta"/>
    <property type="match status" value="1"/>
</dbReference>
<accession>A0A0B6YF76</accession>
<evidence type="ECO:0000256" key="3">
    <source>
        <dbReference type="ARBA" id="ARBA00022837"/>
    </source>
</evidence>
<feature type="domain" description="Calx-beta" evidence="4">
    <location>
        <begin position="3"/>
        <end position="76"/>
    </location>
</feature>
<dbReference type="SUPFAM" id="SSF141072">
    <property type="entry name" value="CalX-like"/>
    <property type="match status" value="1"/>
</dbReference>
<dbReference type="InterPro" id="IPR038081">
    <property type="entry name" value="CalX-like_sf"/>
</dbReference>
<evidence type="ECO:0000256" key="2">
    <source>
        <dbReference type="ARBA" id="ARBA00022737"/>
    </source>
</evidence>
<keyword evidence="3" id="KW-0106">Calcium</keyword>
<proteinExistence type="predicted"/>
<dbReference type="Gene3D" id="2.60.40.2030">
    <property type="match status" value="1"/>
</dbReference>
<protein>
    <recommendedName>
        <fullName evidence="4">Calx-beta domain-containing protein</fullName>
    </recommendedName>
</protein>
<dbReference type="EMBL" id="HACG01007969">
    <property type="protein sequence ID" value="CEK54834.1"/>
    <property type="molecule type" value="Transcribed_RNA"/>
</dbReference>
<evidence type="ECO:0000259" key="4">
    <source>
        <dbReference type="Pfam" id="PF03160"/>
    </source>
</evidence>
<dbReference type="GO" id="GO:0007154">
    <property type="term" value="P:cell communication"/>
    <property type="evidence" value="ECO:0007669"/>
    <property type="project" value="InterPro"/>
</dbReference>
<feature type="non-terminal residue" evidence="5">
    <location>
        <position position="1"/>
    </location>
</feature>
<dbReference type="AlphaFoldDB" id="A0A0B6YF76"/>
<organism evidence="5">
    <name type="scientific">Arion vulgaris</name>
    <dbReference type="NCBI Taxonomy" id="1028688"/>
    <lineage>
        <taxon>Eukaryota</taxon>
        <taxon>Metazoa</taxon>
        <taxon>Spiralia</taxon>
        <taxon>Lophotrochozoa</taxon>
        <taxon>Mollusca</taxon>
        <taxon>Gastropoda</taxon>
        <taxon>Heterobranchia</taxon>
        <taxon>Euthyneura</taxon>
        <taxon>Panpulmonata</taxon>
        <taxon>Eupulmonata</taxon>
        <taxon>Stylommatophora</taxon>
        <taxon>Helicina</taxon>
        <taxon>Arionoidea</taxon>
        <taxon>Arionidae</taxon>
        <taxon>Arion</taxon>
    </lineage>
</organism>
<sequence length="86" mass="9602">TTIIRSGDTSHESSVRCYTRQATAKVDLDYHERPDTIASMIVFQPGDYVKECVVKIIDDSLFEDYEQFKLVLGSAESLSLGRANIG</sequence>